<dbReference type="RefSeq" id="WP_214296631.1">
    <property type="nucleotide sequence ID" value="NZ_JAHDYS010000003.1"/>
</dbReference>
<evidence type="ECO:0000313" key="2">
    <source>
        <dbReference type="EMBL" id="MBT1070916.1"/>
    </source>
</evidence>
<gene>
    <name evidence="2" type="ORF">KJB30_03895</name>
</gene>
<dbReference type="Pfam" id="PF07238">
    <property type="entry name" value="PilZ"/>
    <property type="match status" value="1"/>
</dbReference>
<reference evidence="2 3" key="1">
    <citation type="submission" date="2021-05" db="EMBL/GenBank/DDBJ databases">
        <title>The draft genome of Geobacter chapellei DSM 13688.</title>
        <authorList>
            <person name="Xu Z."/>
            <person name="Masuda Y."/>
            <person name="Itoh H."/>
            <person name="Senoo K."/>
        </authorList>
    </citation>
    <scope>NUCLEOTIDE SEQUENCE [LARGE SCALE GENOMIC DNA]</scope>
    <source>
        <strain evidence="2 3">DSM 13688</strain>
    </source>
</reference>
<keyword evidence="3" id="KW-1185">Reference proteome</keyword>
<dbReference type="SUPFAM" id="SSF141371">
    <property type="entry name" value="PilZ domain-like"/>
    <property type="match status" value="1"/>
</dbReference>
<proteinExistence type="predicted"/>
<feature type="domain" description="PilZ" evidence="1">
    <location>
        <begin position="2"/>
        <end position="96"/>
    </location>
</feature>
<evidence type="ECO:0000313" key="3">
    <source>
        <dbReference type="Proteomes" id="UP000784128"/>
    </source>
</evidence>
<dbReference type="Gene3D" id="2.40.10.220">
    <property type="entry name" value="predicted glycosyltransferase like domains"/>
    <property type="match status" value="1"/>
</dbReference>
<name>A0ABS5U5I0_9BACT</name>
<dbReference type="EMBL" id="JAHDYS010000003">
    <property type="protein sequence ID" value="MBT1070916.1"/>
    <property type="molecule type" value="Genomic_DNA"/>
</dbReference>
<comment type="caution">
    <text evidence="2">The sequence shown here is derived from an EMBL/GenBank/DDBJ whole genome shotgun (WGS) entry which is preliminary data.</text>
</comment>
<dbReference type="InterPro" id="IPR009875">
    <property type="entry name" value="PilZ_domain"/>
</dbReference>
<accession>A0ABS5U5I0</accession>
<organism evidence="2 3">
    <name type="scientific">Pelotalea chapellei</name>
    <dbReference type="NCBI Taxonomy" id="44671"/>
    <lineage>
        <taxon>Bacteria</taxon>
        <taxon>Pseudomonadati</taxon>
        <taxon>Thermodesulfobacteriota</taxon>
        <taxon>Desulfuromonadia</taxon>
        <taxon>Geobacterales</taxon>
        <taxon>Geobacteraceae</taxon>
        <taxon>Pelotalea</taxon>
    </lineage>
</organism>
<evidence type="ECO:0000259" key="1">
    <source>
        <dbReference type="Pfam" id="PF07238"/>
    </source>
</evidence>
<dbReference type="Proteomes" id="UP000784128">
    <property type="component" value="Unassembled WGS sequence"/>
</dbReference>
<sequence length="123" mass="13922">MNKRNFTRVGYSEGASIRYDDHIIFGNIDNLSLSGMYIKTESEIPLNGSVQITVYHTLNASFKFSAKVVRQGDLGYGFQVSQIDVKAFDSLRSIVERKCSDQTVVMGETYRMLSCITHEERPV</sequence>
<protein>
    <submittedName>
        <fullName evidence="2">PilZ domain-containing protein</fullName>
    </submittedName>
</protein>